<feature type="compositionally biased region" description="Acidic residues" evidence="1">
    <location>
        <begin position="555"/>
        <end position="569"/>
    </location>
</feature>
<organism evidence="2 3">
    <name type="scientific">Chlamydomonas incerta</name>
    <dbReference type="NCBI Taxonomy" id="51695"/>
    <lineage>
        <taxon>Eukaryota</taxon>
        <taxon>Viridiplantae</taxon>
        <taxon>Chlorophyta</taxon>
        <taxon>core chlorophytes</taxon>
        <taxon>Chlorophyceae</taxon>
        <taxon>CS clade</taxon>
        <taxon>Chlamydomonadales</taxon>
        <taxon>Chlamydomonadaceae</taxon>
        <taxon>Chlamydomonas</taxon>
    </lineage>
</organism>
<feature type="region of interest" description="Disordered" evidence="1">
    <location>
        <begin position="813"/>
        <end position="846"/>
    </location>
</feature>
<feature type="region of interest" description="Disordered" evidence="1">
    <location>
        <begin position="310"/>
        <end position="329"/>
    </location>
</feature>
<name>A0A835TLN7_CHLIN</name>
<evidence type="ECO:0000313" key="3">
    <source>
        <dbReference type="Proteomes" id="UP000650467"/>
    </source>
</evidence>
<gene>
    <name evidence="2" type="ORF">HXX76_003987</name>
</gene>
<evidence type="ECO:0000256" key="1">
    <source>
        <dbReference type="SAM" id="MobiDB-lite"/>
    </source>
</evidence>
<feature type="region of interest" description="Disordered" evidence="1">
    <location>
        <begin position="146"/>
        <end position="180"/>
    </location>
</feature>
<feature type="compositionally biased region" description="Low complexity" evidence="1">
    <location>
        <begin position="570"/>
        <end position="596"/>
    </location>
</feature>
<protein>
    <submittedName>
        <fullName evidence="2">Uncharacterized protein</fullName>
    </submittedName>
</protein>
<dbReference type="SUPFAM" id="SSF52047">
    <property type="entry name" value="RNI-like"/>
    <property type="match status" value="1"/>
</dbReference>
<comment type="caution">
    <text evidence="2">The sequence shown here is derived from an EMBL/GenBank/DDBJ whole genome shotgun (WGS) entry which is preliminary data.</text>
</comment>
<feature type="compositionally biased region" description="Low complexity" evidence="1">
    <location>
        <begin position="532"/>
        <end position="554"/>
    </location>
</feature>
<accession>A0A835TLN7</accession>
<feature type="compositionally biased region" description="Low complexity" evidence="1">
    <location>
        <begin position="161"/>
        <end position="179"/>
    </location>
</feature>
<dbReference type="AlphaFoldDB" id="A0A835TLN7"/>
<reference evidence="2" key="1">
    <citation type="journal article" date="2020" name="bioRxiv">
        <title>Comparative genomics of Chlamydomonas.</title>
        <authorList>
            <person name="Craig R.J."/>
            <person name="Hasan A.R."/>
            <person name="Ness R.W."/>
            <person name="Keightley P.D."/>
        </authorList>
    </citation>
    <scope>NUCLEOTIDE SEQUENCE</scope>
    <source>
        <strain evidence="2">SAG 7.73</strain>
    </source>
</reference>
<dbReference type="EMBL" id="JAEHOC010000006">
    <property type="protein sequence ID" value="KAG2441135.1"/>
    <property type="molecule type" value="Genomic_DNA"/>
</dbReference>
<dbReference type="Proteomes" id="UP000650467">
    <property type="component" value="Unassembled WGS sequence"/>
</dbReference>
<keyword evidence="3" id="KW-1185">Reference proteome</keyword>
<dbReference type="PANTHER" id="PTHR40903:SF1">
    <property type="entry name" value="HYPHALLY REGULATED CELL WALL PROTEIN 3"/>
    <property type="match status" value="1"/>
</dbReference>
<dbReference type="PANTHER" id="PTHR40903">
    <property type="entry name" value="GLYCINE-RICH CELL WALL STRUCTURAL PROTEIN 1-LIKE"/>
    <property type="match status" value="1"/>
</dbReference>
<dbReference type="OrthoDB" id="547787at2759"/>
<feature type="region of interest" description="Disordered" evidence="1">
    <location>
        <begin position="434"/>
        <end position="461"/>
    </location>
</feature>
<feature type="compositionally biased region" description="Pro residues" evidence="1">
    <location>
        <begin position="611"/>
        <end position="620"/>
    </location>
</feature>
<sequence length="877" mass="88263">MTYAPDRGAFAHLARWPRATALTLALDDGNPEACEPGCCAADVAMLWLSRQSPAARQTILELELEYAPVLESPWQVAALCTLPLWLPNLKSLDLKGLQGWRVPPEAAAGLVTLFRGLAALPHLQRLSLPHTEMLQHAHHLLAAAAPPPPQAVPAGPGHGAGASSAAASGSGGCSSSSNSQWTPPLRDLYVETLFPADGDLPPQVFGGVAALTCLTRLSLAHLTPPLWSLRTLGGLLAAAPPRLAELSITGLWDLYRSDWGTILSLRLRGAGGYTLCVRPHAALDRDPGIPLGTLGRLARDVLLPCRRLWQPSPSPGGNGGGGYGGGGGGGGGGPTLRVLELPLVTDAEAMVGMGADAVSRPAEQAAAEVAAVRELAARPQLRVAVGTLVLGPASSTESARAVLDALGCRPRELRLLLDRRRCFSRLPHEADGYITLRLPRRSGKRGQQQQQQQQASSAGTAGLGVGSSFAAHAAAAVAAAVDAAGSAAPAAGAAARLDAAAVVTAAADFLERASESLPFWEAAAAEEPDGPPAADAGPESGAQAPAVEEAQAPAVEDEAQAEAAAEAEEPGSGAAAAAAVAAESEPAAAAAPADAPSPREPEPEPGSEPAAPEPAAPEPAAPDVLLLRGPLVSTMARAPSMFSNWLGWLAPAADAAATAAARWNGLHRIPRSPVGTFKLLPGSHPLLAAVLVRVGSSAFSWAGLQAALAPAVEDGAVEVACLRLPQGAAAAATAAARQRAGGRAAFADEDVDEVLLWAVQQVASEVWPGGTGTAPRTDNDTAAGAAVSSATATSASSGAGGAGAAAEGGCTAGMDPAGGTGTQGAGGEAAEEDEEDEGHAGGGGGGVTGQLLQQLQWCVALQAELHRLPLAVELAVR</sequence>
<feature type="compositionally biased region" description="Gly residues" evidence="1">
    <location>
        <begin position="316"/>
        <end position="329"/>
    </location>
</feature>
<evidence type="ECO:0000313" key="2">
    <source>
        <dbReference type="EMBL" id="KAG2441135.1"/>
    </source>
</evidence>
<feature type="compositionally biased region" description="Gly residues" evidence="1">
    <location>
        <begin position="816"/>
        <end position="827"/>
    </location>
</feature>
<feature type="region of interest" description="Disordered" evidence="1">
    <location>
        <begin position="526"/>
        <end position="621"/>
    </location>
</feature>
<proteinExistence type="predicted"/>